<dbReference type="InterPro" id="IPR035979">
    <property type="entry name" value="RBD_domain_sf"/>
</dbReference>
<dbReference type="PANTHER" id="PTHR12622">
    <property type="entry name" value="DELTEX-RELATED"/>
    <property type="match status" value="1"/>
</dbReference>
<dbReference type="GO" id="GO:0003723">
    <property type="term" value="F:RNA binding"/>
    <property type="evidence" value="ECO:0007669"/>
    <property type="project" value="UniProtKB-UniRule"/>
</dbReference>
<protein>
    <recommendedName>
        <fullName evidence="3">RING-type E3 ubiquitin transferase</fullName>
        <ecNumber evidence="3">2.3.2.27</ecNumber>
    </recommendedName>
</protein>
<feature type="compositionally biased region" description="Basic and acidic residues" evidence="7">
    <location>
        <begin position="586"/>
        <end position="595"/>
    </location>
</feature>
<feature type="compositionally biased region" description="Polar residues" evidence="7">
    <location>
        <begin position="881"/>
        <end position="890"/>
    </location>
</feature>
<dbReference type="SUPFAM" id="SSF54928">
    <property type="entry name" value="RNA-binding domain, RBD"/>
    <property type="match status" value="1"/>
</dbReference>
<comment type="catalytic activity">
    <reaction evidence="1">
        <text>S-ubiquitinyl-[E2 ubiquitin-conjugating enzyme]-L-cysteine + [acceptor protein]-L-lysine = [E2 ubiquitin-conjugating enzyme]-L-cysteine + N(6)-ubiquitinyl-[acceptor protein]-L-lysine.</text>
        <dbReference type="EC" id="2.3.2.27"/>
    </reaction>
</comment>
<dbReference type="Proteomes" id="UP000265200">
    <property type="component" value="Chromosome 8"/>
</dbReference>
<evidence type="ECO:0000313" key="10">
    <source>
        <dbReference type="Proteomes" id="UP000265200"/>
    </source>
</evidence>
<dbReference type="InterPro" id="IPR000504">
    <property type="entry name" value="RRM_dom"/>
</dbReference>
<feature type="compositionally biased region" description="Polar residues" evidence="7">
    <location>
        <begin position="471"/>
        <end position="483"/>
    </location>
</feature>
<feature type="compositionally biased region" description="Basic and acidic residues" evidence="7">
    <location>
        <begin position="609"/>
        <end position="620"/>
    </location>
</feature>
<keyword evidence="6" id="KW-0694">RNA-binding</keyword>
<feature type="compositionally biased region" description="Polar residues" evidence="7">
    <location>
        <begin position="575"/>
        <end position="585"/>
    </location>
</feature>
<evidence type="ECO:0000259" key="8">
    <source>
        <dbReference type="PROSITE" id="PS50102"/>
    </source>
</evidence>
<dbReference type="AlphaFoldDB" id="A0A3P9ISI8"/>
<dbReference type="InterPro" id="IPR039399">
    <property type="entry name" value="Deltex_C_sf"/>
</dbReference>
<dbReference type="Gene3D" id="3.30.70.330">
    <property type="match status" value="1"/>
</dbReference>
<dbReference type="EC" id="2.3.2.27" evidence="3"/>
<dbReference type="Gene3D" id="3.30.390.130">
    <property type="match status" value="1"/>
</dbReference>
<dbReference type="UniPathway" id="UPA00143"/>
<accession>A0A3P9ISI8</accession>
<dbReference type="Pfam" id="PF18102">
    <property type="entry name" value="DTC"/>
    <property type="match status" value="1"/>
</dbReference>
<feature type="region of interest" description="Disordered" evidence="7">
    <location>
        <begin position="830"/>
        <end position="903"/>
    </location>
</feature>
<sequence>MQTCGWVSPIDVHVLGFSQQMAEQGRTIRVKGLPTDIEHNRLKDKLFIHFLRQRNGGGEIDSVVIDRAGSALITFEDSGAAQRIIQRSQHTLEVDENKYRVTATDHRERLEPDQVILSLTATVDCSLLPGGITALIDLSKSHDVQANFTEVQNCCSLQGSYSAVQSALTQLLGHSGGPESADKNSSDLSAPSGSRSIQTPQMTHAKVSEDKPLKQREKHPNGKTSDGKSGGKDINENSRPDSAALQPPSTSAEDSTLIMDADMFQYLHKLCRKEFQDILDRYNLEAVDATSQGLTTLLLKATETENGGEQDRLRRAKQAISQLYLENERQICRTQLSKRILFGDLQKAMKVLSSKFPKLLLNEDELNIYIIGSSSDISEAKYFLLDQEEGGKKWKQAPAFLDPKTPVSPFAVEEGSPVIARSAEGSHNKKLKLTLRSSEKEKKGEAPKTYKLAARFKDSGIAGLGDRPPDFTTQTNSLTSKQAQIRSSTGYNVPAEIPIISGKEFPRVLSQNTGEDILFKSRKAASPFMAETLSQSKDKIDSTPINSEYQLSPHLSSLSGGFAPSPPGSEHSLRRASSFSGTPQEKSPKGSEDSSKLSVRGRSSSFSGKTEKPKQQVHSEEISEISQVMWLHIRDAYKTRVEDLTSDIQMKQRVSPDNRNLTLILTGADLSKVMLCKLRLQKLVDSVRSDFSLKRVAVSDLGVSDMANENLQACLSEIKNSFKKVSVHILDQCFFLLGPKEMCSQICATLLEVFKRDPGQHHYSYPSLGQSNSLDLHNNSQMIPETQTAKANWTNESLQWKTTYSSDYGRKEFANGSFHLSPVTKEYISNEKVSSPSVAEAQDNKRRRSPHGDVSVTSRDACTGFVNGTAPRITEKERTAADTQRNGSTQRHTEMENPLDRHCSSQSNPVGSCPCGEKIVSLARTRCGVIMCQKCLEKYHTRCRVCPETDLKPQDIQGNMKMSKLNMKLPGYNQYGVIKVTYSIPDGFQGESHPSPGKPFRGGTFEAFFPNCDTVQQLLPRLHKAFKKGLTFTVKGKETDAKVDWNCIPHKTSLYEGKAKGGYPDSNYLTHLTETLKRHGIA</sequence>
<evidence type="ECO:0000256" key="4">
    <source>
        <dbReference type="ARBA" id="ARBA00022679"/>
    </source>
</evidence>
<dbReference type="GO" id="GO:0007219">
    <property type="term" value="P:Notch signaling pathway"/>
    <property type="evidence" value="ECO:0007669"/>
    <property type="project" value="InterPro"/>
</dbReference>
<feature type="compositionally biased region" description="Basic and acidic residues" evidence="7">
    <location>
        <begin position="891"/>
        <end position="903"/>
    </location>
</feature>
<reference key="1">
    <citation type="journal article" date="2007" name="Nature">
        <title>The medaka draft genome and insights into vertebrate genome evolution.</title>
        <authorList>
            <person name="Kasahara M."/>
            <person name="Naruse K."/>
            <person name="Sasaki S."/>
            <person name="Nakatani Y."/>
            <person name="Qu W."/>
            <person name="Ahsan B."/>
            <person name="Yamada T."/>
            <person name="Nagayasu Y."/>
            <person name="Doi K."/>
            <person name="Kasai Y."/>
            <person name="Jindo T."/>
            <person name="Kobayashi D."/>
            <person name="Shimada A."/>
            <person name="Toyoda A."/>
            <person name="Kuroki Y."/>
            <person name="Fujiyama A."/>
            <person name="Sasaki T."/>
            <person name="Shimizu A."/>
            <person name="Asakawa S."/>
            <person name="Shimizu N."/>
            <person name="Hashimoto S."/>
            <person name="Yang J."/>
            <person name="Lee Y."/>
            <person name="Matsushima K."/>
            <person name="Sugano S."/>
            <person name="Sakaizumi M."/>
            <person name="Narita T."/>
            <person name="Ohishi K."/>
            <person name="Haga S."/>
            <person name="Ohta F."/>
            <person name="Nomoto H."/>
            <person name="Nogata K."/>
            <person name="Morishita T."/>
            <person name="Endo T."/>
            <person name="Shin-I T."/>
            <person name="Takeda H."/>
            <person name="Morishita S."/>
            <person name="Kohara Y."/>
        </authorList>
    </citation>
    <scope>NUCLEOTIDE SEQUENCE [LARGE SCALE GENOMIC DNA]</scope>
    <source>
        <strain>Hd-rR</strain>
    </source>
</reference>
<organism evidence="9 10">
    <name type="scientific">Oryzias latipes</name>
    <name type="common">Japanese rice fish</name>
    <name type="synonym">Japanese killifish</name>
    <dbReference type="NCBI Taxonomy" id="8090"/>
    <lineage>
        <taxon>Eukaryota</taxon>
        <taxon>Metazoa</taxon>
        <taxon>Chordata</taxon>
        <taxon>Craniata</taxon>
        <taxon>Vertebrata</taxon>
        <taxon>Euteleostomi</taxon>
        <taxon>Actinopterygii</taxon>
        <taxon>Neopterygii</taxon>
        <taxon>Teleostei</taxon>
        <taxon>Neoteleostei</taxon>
        <taxon>Acanthomorphata</taxon>
        <taxon>Ovalentaria</taxon>
        <taxon>Atherinomorphae</taxon>
        <taxon>Beloniformes</taxon>
        <taxon>Adrianichthyidae</taxon>
        <taxon>Oryziinae</taxon>
        <taxon>Oryzias</taxon>
    </lineage>
</organism>
<feature type="region of interest" description="Disordered" evidence="7">
    <location>
        <begin position="463"/>
        <end position="483"/>
    </location>
</feature>
<dbReference type="GO" id="GO:0061630">
    <property type="term" value="F:ubiquitin protein ligase activity"/>
    <property type="evidence" value="ECO:0007669"/>
    <property type="project" value="UniProtKB-EC"/>
</dbReference>
<evidence type="ECO:0000256" key="7">
    <source>
        <dbReference type="SAM" id="MobiDB-lite"/>
    </source>
</evidence>
<name>A0A3P9ISI8_ORYLA</name>
<proteinExistence type="predicted"/>
<evidence type="ECO:0000256" key="6">
    <source>
        <dbReference type="PROSITE-ProRule" id="PRU00176"/>
    </source>
</evidence>
<feature type="domain" description="RRM" evidence="8">
    <location>
        <begin position="26"/>
        <end position="106"/>
    </location>
</feature>
<reference evidence="9" key="3">
    <citation type="submission" date="2025-08" db="UniProtKB">
        <authorList>
            <consortium name="Ensembl"/>
        </authorList>
    </citation>
    <scope>IDENTIFICATION</scope>
    <source>
        <strain evidence="9">HSOK</strain>
    </source>
</reference>
<keyword evidence="5" id="KW-0479">Metal-binding</keyword>
<feature type="compositionally biased region" description="Low complexity" evidence="7">
    <location>
        <begin position="596"/>
        <end position="608"/>
    </location>
</feature>
<evidence type="ECO:0000256" key="2">
    <source>
        <dbReference type="ARBA" id="ARBA00004906"/>
    </source>
</evidence>
<feature type="compositionally biased region" description="Basic and acidic residues" evidence="7">
    <location>
        <begin position="206"/>
        <end position="239"/>
    </location>
</feature>
<dbReference type="Ensembl" id="ENSORLT00015012059.1">
    <property type="protein sequence ID" value="ENSORLP00015022823.1"/>
    <property type="gene ID" value="ENSORLG00015002426.1"/>
</dbReference>
<dbReference type="InterPro" id="IPR039396">
    <property type="entry name" value="Deltex_C"/>
</dbReference>
<evidence type="ECO:0000256" key="1">
    <source>
        <dbReference type="ARBA" id="ARBA00000900"/>
    </source>
</evidence>
<dbReference type="Pfam" id="PF07292">
    <property type="entry name" value="NID"/>
    <property type="match status" value="2"/>
</dbReference>
<keyword evidence="4" id="KW-0808">Transferase</keyword>
<feature type="region of interest" description="Disordered" evidence="7">
    <location>
        <begin position="533"/>
        <end position="620"/>
    </location>
</feature>
<evidence type="ECO:0000313" key="9">
    <source>
        <dbReference type="Ensembl" id="ENSORLP00015022823.1"/>
    </source>
</evidence>
<dbReference type="InterPro" id="IPR039398">
    <property type="entry name" value="Deltex_fam"/>
</dbReference>
<dbReference type="GO" id="GO:0016567">
    <property type="term" value="P:protein ubiquitination"/>
    <property type="evidence" value="ECO:0007669"/>
    <property type="project" value="UniProtKB-UniPathway"/>
</dbReference>
<feature type="region of interest" description="Disordered" evidence="7">
    <location>
        <begin position="173"/>
        <end position="254"/>
    </location>
</feature>
<dbReference type="InterPro" id="IPR009909">
    <property type="entry name" value="Nmi/IFP35_dom"/>
</dbReference>
<evidence type="ECO:0000256" key="3">
    <source>
        <dbReference type="ARBA" id="ARBA00012483"/>
    </source>
</evidence>
<feature type="compositionally biased region" description="Polar residues" evidence="7">
    <location>
        <begin position="186"/>
        <end position="202"/>
    </location>
</feature>
<reference evidence="9" key="4">
    <citation type="submission" date="2025-09" db="UniProtKB">
        <authorList>
            <consortium name="Ensembl"/>
        </authorList>
    </citation>
    <scope>IDENTIFICATION</scope>
    <source>
        <strain evidence="9">HSOK</strain>
    </source>
</reference>
<dbReference type="PROSITE" id="PS50102">
    <property type="entry name" value="RRM"/>
    <property type="match status" value="1"/>
</dbReference>
<dbReference type="InterPro" id="IPR012677">
    <property type="entry name" value="Nucleotide-bd_a/b_plait_sf"/>
</dbReference>
<reference evidence="9 10" key="2">
    <citation type="submission" date="2017-04" db="EMBL/GenBank/DDBJ databases">
        <title>CpG methylation of centromeres and impact of large insertions on vertebrate speciation.</title>
        <authorList>
            <person name="Ichikawa K."/>
            <person name="Yoshimura J."/>
            <person name="Morishita S."/>
        </authorList>
    </citation>
    <scope>NUCLEOTIDE SEQUENCE</scope>
    <source>
        <strain evidence="9 10">HSOK</strain>
    </source>
</reference>
<dbReference type="GO" id="GO:0046872">
    <property type="term" value="F:metal ion binding"/>
    <property type="evidence" value="ECO:0007669"/>
    <property type="project" value="UniProtKB-KW"/>
</dbReference>
<evidence type="ECO:0000256" key="5">
    <source>
        <dbReference type="ARBA" id="ARBA00022723"/>
    </source>
</evidence>
<feature type="compositionally biased region" description="Polar residues" evidence="7">
    <location>
        <begin position="543"/>
        <end position="559"/>
    </location>
</feature>
<comment type="pathway">
    <text evidence="2">Protein modification; protein ubiquitination.</text>
</comment>